<name>A0A0E3UQ03_9GAMM</name>
<keyword evidence="3" id="KW-1185">Reference proteome</keyword>
<dbReference type="OrthoDB" id="6027656at2"/>
<accession>A0A0E3UQ03</accession>
<dbReference type="EMBL" id="CP011144">
    <property type="protein sequence ID" value="AKC88270.1"/>
    <property type="molecule type" value="Genomic_DNA"/>
</dbReference>
<dbReference type="Proteomes" id="UP000033067">
    <property type="component" value="Chromosome"/>
</dbReference>
<evidence type="ECO:0000256" key="1">
    <source>
        <dbReference type="SAM" id="MobiDB-lite"/>
    </source>
</evidence>
<reference evidence="2 3" key="1">
    <citation type="journal article" date="2015" name="Genome Announc.">
        <title>Complete Genome Sequence of Pseudoxanthomonas suwonensis Strain J1, a Cellulose-Degrading Bacterium Isolated from Leaf- and Wood-Enriched Soil.</title>
        <authorList>
            <person name="Hou L."/>
            <person name="Jiang J."/>
            <person name="Xu Z."/>
            <person name="Zhou Y."/>
            <person name="Leung F.C."/>
        </authorList>
    </citation>
    <scope>NUCLEOTIDE SEQUENCE [LARGE SCALE GENOMIC DNA]</scope>
    <source>
        <strain evidence="2 3">J1</strain>
    </source>
</reference>
<evidence type="ECO:0000313" key="3">
    <source>
        <dbReference type="Proteomes" id="UP000033067"/>
    </source>
</evidence>
<feature type="compositionally biased region" description="Basic and acidic residues" evidence="1">
    <location>
        <begin position="16"/>
        <end position="39"/>
    </location>
</feature>
<dbReference type="PATRIC" id="fig|314722.6.peg.1669"/>
<dbReference type="KEGG" id="psuw:WQ53_07790"/>
<organism evidence="2 3">
    <name type="scientific">Pseudoxanthomonas suwonensis</name>
    <dbReference type="NCBI Taxonomy" id="314722"/>
    <lineage>
        <taxon>Bacteria</taxon>
        <taxon>Pseudomonadati</taxon>
        <taxon>Pseudomonadota</taxon>
        <taxon>Gammaproteobacteria</taxon>
        <taxon>Lysobacterales</taxon>
        <taxon>Lysobacteraceae</taxon>
        <taxon>Pseudoxanthomonas</taxon>
    </lineage>
</organism>
<evidence type="ECO:0000313" key="2">
    <source>
        <dbReference type="EMBL" id="AKC88270.1"/>
    </source>
</evidence>
<sequence length="62" mass="7118">MATRDRKDLPPPGSEPAHRQEETELQRRVRKQHESRNQDEALEETFPASDPVSPFVPAKVPK</sequence>
<dbReference type="RefSeq" id="WP_052633982.1">
    <property type="nucleotide sequence ID" value="NZ_CP011144.1"/>
</dbReference>
<gene>
    <name evidence="2" type="ORF">WQ53_07790</name>
</gene>
<protein>
    <submittedName>
        <fullName evidence="2">Uncharacterized protein</fullName>
    </submittedName>
</protein>
<dbReference type="AlphaFoldDB" id="A0A0E3UQ03"/>
<proteinExistence type="predicted"/>
<feature type="region of interest" description="Disordered" evidence="1">
    <location>
        <begin position="1"/>
        <end position="62"/>
    </location>
</feature>